<dbReference type="GO" id="GO:0004519">
    <property type="term" value="F:endonuclease activity"/>
    <property type="evidence" value="ECO:0007669"/>
    <property type="project" value="UniProtKB-KW"/>
</dbReference>
<dbReference type="InterPro" id="IPR043502">
    <property type="entry name" value="DNA/RNA_pol_sf"/>
</dbReference>
<name>A0AAQ4EVA9_AMBAM</name>
<gene>
    <name evidence="10" type="ORF">V5799_020067</name>
</gene>
<keyword evidence="3" id="KW-0548">Nucleotidyltransferase</keyword>
<evidence type="ECO:0000256" key="4">
    <source>
        <dbReference type="ARBA" id="ARBA00022722"/>
    </source>
</evidence>
<dbReference type="AlphaFoldDB" id="A0AAQ4EVA9"/>
<evidence type="ECO:0000313" key="11">
    <source>
        <dbReference type="Proteomes" id="UP001321473"/>
    </source>
</evidence>
<reference evidence="10 11" key="1">
    <citation type="journal article" date="2023" name="Arcadia Sci">
        <title>De novo assembly of a long-read Amblyomma americanum tick genome.</title>
        <authorList>
            <person name="Chou S."/>
            <person name="Poskanzer K.E."/>
            <person name="Rollins M."/>
            <person name="Thuy-Boun P.S."/>
        </authorList>
    </citation>
    <scope>NUCLEOTIDE SEQUENCE [LARGE SCALE GENOMIC DNA]</scope>
    <source>
        <strain evidence="10">F_SG_1</strain>
        <tissue evidence="10">Salivary glands</tissue>
    </source>
</reference>
<dbReference type="PANTHER" id="PTHR37984">
    <property type="entry name" value="PROTEIN CBG26694"/>
    <property type="match status" value="1"/>
</dbReference>
<dbReference type="EC" id="2.7.7.49" evidence="1"/>
<feature type="region of interest" description="Disordered" evidence="8">
    <location>
        <begin position="17"/>
        <end position="36"/>
    </location>
</feature>
<evidence type="ECO:0000313" key="10">
    <source>
        <dbReference type="EMBL" id="KAK8778592.1"/>
    </source>
</evidence>
<evidence type="ECO:0000256" key="7">
    <source>
        <dbReference type="ARBA" id="ARBA00022918"/>
    </source>
</evidence>
<keyword evidence="11" id="KW-1185">Reference proteome</keyword>
<keyword evidence="5" id="KW-0255">Endonuclease</keyword>
<evidence type="ECO:0000256" key="5">
    <source>
        <dbReference type="ARBA" id="ARBA00022759"/>
    </source>
</evidence>
<dbReference type="Gene3D" id="3.30.70.270">
    <property type="match status" value="1"/>
</dbReference>
<comment type="caution">
    <text evidence="10">The sequence shown here is derived from an EMBL/GenBank/DDBJ whole genome shotgun (WGS) entry which is preliminary data.</text>
</comment>
<keyword evidence="7" id="KW-0695">RNA-directed DNA polymerase</keyword>
<keyword evidence="2" id="KW-0808">Transferase</keyword>
<keyword evidence="6" id="KW-0378">Hydrolase</keyword>
<dbReference type="InterPro" id="IPR041373">
    <property type="entry name" value="RT_RNaseH"/>
</dbReference>
<evidence type="ECO:0000256" key="6">
    <source>
        <dbReference type="ARBA" id="ARBA00022801"/>
    </source>
</evidence>
<dbReference type="PANTHER" id="PTHR37984:SF5">
    <property type="entry name" value="PROTEIN NYNRIN-LIKE"/>
    <property type="match status" value="1"/>
</dbReference>
<evidence type="ECO:0000256" key="1">
    <source>
        <dbReference type="ARBA" id="ARBA00012493"/>
    </source>
</evidence>
<evidence type="ECO:0000256" key="2">
    <source>
        <dbReference type="ARBA" id="ARBA00022679"/>
    </source>
</evidence>
<dbReference type="InterPro" id="IPR050951">
    <property type="entry name" value="Retrovirus_Pol_polyprotein"/>
</dbReference>
<sequence length="326" mass="37237">MIAFFDEISDVRDSFALSDPSAEDSPDQENSPTFVINPALHPKKQDQIRNLLQSYTRKEYAQTSRKQLLLNSFYRRPIRKLCADFSDCAYYRRFVKNFSRIAEPLIQLTKADVPFKWEAPQAEAFKELQRRLQSPPILAHFDEKADTEVHTDASSVGLGAVLVQKGDGLEKDIAYASRSLSKAEANYSKPQKECLAIIWATSKFRTYLYGRPFKVVRDHHALCWFANLKDPSGRLARWSLRLQEFDVTVVYKSGRKHSYADYLSRAHVDTPPPDDDEDAFLRPISPSSFAQQQRSGPDLKRLILYLEGKVSSLPASFKRGLSSFCV</sequence>
<protein>
    <recommendedName>
        <fullName evidence="1">RNA-directed DNA polymerase</fullName>
        <ecNumber evidence="1">2.7.7.49</ecNumber>
    </recommendedName>
</protein>
<dbReference type="InterPro" id="IPR043128">
    <property type="entry name" value="Rev_trsase/Diguanyl_cyclase"/>
</dbReference>
<dbReference type="CDD" id="cd09274">
    <property type="entry name" value="RNase_HI_RT_Ty3"/>
    <property type="match status" value="1"/>
</dbReference>
<organism evidence="10 11">
    <name type="scientific">Amblyomma americanum</name>
    <name type="common">Lone star tick</name>
    <dbReference type="NCBI Taxonomy" id="6943"/>
    <lineage>
        <taxon>Eukaryota</taxon>
        <taxon>Metazoa</taxon>
        <taxon>Ecdysozoa</taxon>
        <taxon>Arthropoda</taxon>
        <taxon>Chelicerata</taxon>
        <taxon>Arachnida</taxon>
        <taxon>Acari</taxon>
        <taxon>Parasitiformes</taxon>
        <taxon>Ixodida</taxon>
        <taxon>Ixodoidea</taxon>
        <taxon>Ixodidae</taxon>
        <taxon>Amblyomminae</taxon>
        <taxon>Amblyomma</taxon>
    </lineage>
</organism>
<dbReference type="EMBL" id="JARKHS020010591">
    <property type="protein sequence ID" value="KAK8778592.1"/>
    <property type="molecule type" value="Genomic_DNA"/>
</dbReference>
<proteinExistence type="predicted"/>
<keyword evidence="4" id="KW-0540">Nuclease</keyword>
<evidence type="ECO:0000259" key="9">
    <source>
        <dbReference type="Pfam" id="PF17917"/>
    </source>
</evidence>
<dbReference type="FunFam" id="3.30.70.270:FF:000020">
    <property type="entry name" value="Transposon Tf2-6 polyprotein-like Protein"/>
    <property type="match status" value="1"/>
</dbReference>
<accession>A0AAQ4EVA9</accession>
<evidence type="ECO:0000256" key="8">
    <source>
        <dbReference type="SAM" id="MobiDB-lite"/>
    </source>
</evidence>
<feature type="domain" description="Reverse transcriptase RNase H-like" evidence="9">
    <location>
        <begin position="143"/>
        <end position="245"/>
    </location>
</feature>
<dbReference type="GO" id="GO:0003964">
    <property type="term" value="F:RNA-directed DNA polymerase activity"/>
    <property type="evidence" value="ECO:0007669"/>
    <property type="project" value="UniProtKB-KW"/>
</dbReference>
<dbReference type="SUPFAM" id="SSF56672">
    <property type="entry name" value="DNA/RNA polymerases"/>
    <property type="match status" value="1"/>
</dbReference>
<evidence type="ECO:0000256" key="3">
    <source>
        <dbReference type="ARBA" id="ARBA00022695"/>
    </source>
</evidence>
<dbReference type="GO" id="GO:0016787">
    <property type="term" value="F:hydrolase activity"/>
    <property type="evidence" value="ECO:0007669"/>
    <property type="project" value="UniProtKB-KW"/>
</dbReference>
<dbReference type="Proteomes" id="UP001321473">
    <property type="component" value="Unassembled WGS sequence"/>
</dbReference>
<dbReference type="Pfam" id="PF17917">
    <property type="entry name" value="RT_RNaseH"/>
    <property type="match status" value="1"/>
</dbReference>